<dbReference type="AlphaFoldDB" id="F8P1Z7"/>
<evidence type="ECO:0000259" key="2">
    <source>
        <dbReference type="Pfam" id="PF03184"/>
    </source>
</evidence>
<dbReference type="GO" id="GO:0003676">
    <property type="term" value="F:nucleic acid binding"/>
    <property type="evidence" value="ECO:0007669"/>
    <property type="project" value="InterPro"/>
</dbReference>
<dbReference type="KEGG" id="sla:SERLADRAFT_439914"/>
<dbReference type="Proteomes" id="UP000008064">
    <property type="component" value="Unassembled WGS sequence"/>
</dbReference>
<dbReference type="GeneID" id="18815276"/>
<dbReference type="EMBL" id="GL945436">
    <property type="protein sequence ID" value="EGO23175.1"/>
    <property type="molecule type" value="Genomic_DNA"/>
</dbReference>
<feature type="compositionally biased region" description="Polar residues" evidence="1">
    <location>
        <begin position="251"/>
        <end position="271"/>
    </location>
</feature>
<dbReference type="HOGENOM" id="CLU_013929_2_2_1"/>
<dbReference type="RefSeq" id="XP_007320415.1">
    <property type="nucleotide sequence ID" value="XM_007320353.1"/>
</dbReference>
<dbReference type="OrthoDB" id="2917041at2759"/>
<gene>
    <name evidence="3" type="ORF">SERLADRAFT_439914</name>
</gene>
<evidence type="ECO:0000313" key="3">
    <source>
        <dbReference type="EMBL" id="EGO23175.1"/>
    </source>
</evidence>
<evidence type="ECO:0000256" key="1">
    <source>
        <dbReference type="SAM" id="MobiDB-lite"/>
    </source>
</evidence>
<name>F8P1Z7_SERL9</name>
<accession>F8P1Z7</accession>
<reference evidence="3" key="1">
    <citation type="submission" date="2011-04" db="EMBL/GenBank/DDBJ databases">
        <title>Evolution of plant cell wall degrading machinery underlies the functional diversity of forest fungi.</title>
        <authorList>
            <consortium name="US DOE Joint Genome Institute (JGI-PGF)"/>
            <person name="Eastwood D.C."/>
            <person name="Floudas D."/>
            <person name="Binder M."/>
            <person name="Majcherczyk A."/>
            <person name="Schneider P."/>
            <person name="Aerts A."/>
            <person name="Asiegbu F.O."/>
            <person name="Baker S.E."/>
            <person name="Barry K."/>
            <person name="Bendiksby M."/>
            <person name="Blumentritt M."/>
            <person name="Coutinho P.M."/>
            <person name="Cullen D."/>
            <person name="Cullen D."/>
            <person name="Gathman A."/>
            <person name="Goodell B."/>
            <person name="Henrissat B."/>
            <person name="Ihrmark K."/>
            <person name="Kauserud H."/>
            <person name="Kohler A."/>
            <person name="LaButti K."/>
            <person name="Lapidus A."/>
            <person name="Lavin J.L."/>
            <person name="Lee Y.-H."/>
            <person name="Lindquist E."/>
            <person name="Lilly W."/>
            <person name="Lucas S."/>
            <person name="Morin E."/>
            <person name="Murat C."/>
            <person name="Oguiza J.A."/>
            <person name="Park J."/>
            <person name="Pisabarro A.G."/>
            <person name="Riley R."/>
            <person name="Rosling A."/>
            <person name="Salamov A."/>
            <person name="Schmidt O."/>
            <person name="Schmutz J."/>
            <person name="Skrede I."/>
            <person name="Stenlid J."/>
            <person name="Wiebenga A."/>
            <person name="Xie X."/>
            <person name="Kues U."/>
            <person name="Hibbett D.S."/>
            <person name="Hoffmeister D."/>
            <person name="Hogberg N."/>
            <person name="Martin F."/>
            <person name="Grigoriev I.V."/>
            <person name="Watkinson S.C."/>
        </authorList>
    </citation>
    <scope>NUCLEOTIDE SEQUENCE</scope>
    <source>
        <strain evidence="3">S7.9</strain>
    </source>
</reference>
<feature type="region of interest" description="Disordered" evidence="1">
    <location>
        <begin position="251"/>
        <end position="285"/>
    </location>
</feature>
<sequence length="360" mass="39473">MEEQLCLTLILPSRVVGMKGAKRQLQQGSGDRGNVTAIITVCADGTTVQPTLIFKGKNIMKKWGNNNIANGSIAASPNGWTDGKLGLYWIQDFNIKIREKANGQTWVLFLDGHSSHHTSALLCYAQENKIEILTYPPHTTHALQGLDVICFAIYKTAWKDEVKKFEKQEKHKVTTADFTGVSSRAFLHAFTPEVVRSSFAATGIFPFNQNIISTSQMKPSEATSVKGSFPMQQASPVRAIMAVYQYHQPTSLETSPNTHRPIISSKNPQTPTRHHPNAPLDDSIDPALFTPSKQVRIMTASLAKTASGSFLVLKALVTSSSLITKPVLEGPPDIPIPKWSLVASTVSVSEMLHNDVMHQS</sequence>
<dbReference type="InterPro" id="IPR004875">
    <property type="entry name" value="DDE_SF_endonuclease_dom"/>
</dbReference>
<dbReference type="Pfam" id="PF03184">
    <property type="entry name" value="DDE_1"/>
    <property type="match status" value="1"/>
</dbReference>
<organism>
    <name type="scientific">Serpula lacrymans var. lacrymans (strain S7.9)</name>
    <name type="common">Dry rot fungus</name>
    <dbReference type="NCBI Taxonomy" id="578457"/>
    <lineage>
        <taxon>Eukaryota</taxon>
        <taxon>Fungi</taxon>
        <taxon>Dikarya</taxon>
        <taxon>Basidiomycota</taxon>
        <taxon>Agaricomycotina</taxon>
        <taxon>Agaricomycetes</taxon>
        <taxon>Agaricomycetidae</taxon>
        <taxon>Boletales</taxon>
        <taxon>Coniophorineae</taxon>
        <taxon>Serpulaceae</taxon>
        <taxon>Serpula</taxon>
    </lineage>
</organism>
<proteinExistence type="predicted"/>
<protein>
    <recommendedName>
        <fullName evidence="2">DDE-1 domain-containing protein</fullName>
    </recommendedName>
</protein>
<feature type="domain" description="DDE-1" evidence="2">
    <location>
        <begin position="35"/>
        <end position="165"/>
    </location>
</feature>